<feature type="region of interest" description="Disordered" evidence="1">
    <location>
        <begin position="1"/>
        <end position="158"/>
    </location>
</feature>
<feature type="compositionally biased region" description="Basic residues" evidence="1">
    <location>
        <begin position="248"/>
        <end position="259"/>
    </location>
</feature>
<sequence>MSSNGDEEWNARRVGPDPPRKHQVRSRGAAEEGEPDVSSRGSARRRRGHVHAVHQGPGRGRGHRRGRGERPGAAHRLLRGGARERSAAVVGRAVRGAAPVRGRGTRGRGGVRGRPAARACHARHPGRPRPTGPPVERRALGAAGPPARRGAGRPEGLGRALRQCAGPVLHGHQVGVARRARARLRPGDRGRTTPPRLPHRAPHGAGHDRPRRCLRYGLVGVRYRGVRRGGPPPCGARPRHAAPGCPARRGRRNGARQRRPALLQGHAGRTRHR</sequence>
<evidence type="ECO:0000256" key="1">
    <source>
        <dbReference type="SAM" id="MobiDB-lite"/>
    </source>
</evidence>
<feature type="region of interest" description="Disordered" evidence="1">
    <location>
        <begin position="228"/>
        <end position="273"/>
    </location>
</feature>
<evidence type="ECO:0000313" key="3">
    <source>
        <dbReference type="Proteomes" id="UP001230328"/>
    </source>
</evidence>
<reference evidence="2 3" key="1">
    <citation type="submission" date="2023-07" db="EMBL/GenBank/DDBJ databases">
        <title>Comparative genomics of wheat-associated soil bacteria to identify genetic determinants of phenazine resistance.</title>
        <authorList>
            <person name="Mouncey N."/>
        </authorList>
    </citation>
    <scope>NUCLEOTIDE SEQUENCE [LARGE SCALE GENOMIC DNA]</scope>
    <source>
        <strain evidence="2 3">V2I4</strain>
    </source>
</reference>
<proteinExistence type="predicted"/>
<feature type="compositionally biased region" description="Low complexity" evidence="1">
    <location>
        <begin position="140"/>
        <end position="149"/>
    </location>
</feature>
<dbReference type="EMBL" id="JAUSZI010000002">
    <property type="protein sequence ID" value="MDQ1031690.1"/>
    <property type="molecule type" value="Genomic_DNA"/>
</dbReference>
<feature type="region of interest" description="Disordered" evidence="1">
    <location>
        <begin position="172"/>
        <end position="211"/>
    </location>
</feature>
<evidence type="ECO:0000313" key="2">
    <source>
        <dbReference type="EMBL" id="MDQ1031690.1"/>
    </source>
</evidence>
<dbReference type="Proteomes" id="UP001230328">
    <property type="component" value="Unassembled WGS sequence"/>
</dbReference>
<comment type="caution">
    <text evidence="2">The sequence shown here is derived from an EMBL/GenBank/DDBJ whole genome shotgun (WGS) entry which is preliminary data.</text>
</comment>
<protein>
    <submittedName>
        <fullName evidence="2">Uncharacterized protein</fullName>
    </submittedName>
</protein>
<organism evidence="2 3">
    <name type="scientific">Streptomyces umbrinus</name>
    <dbReference type="NCBI Taxonomy" id="67370"/>
    <lineage>
        <taxon>Bacteria</taxon>
        <taxon>Bacillati</taxon>
        <taxon>Actinomycetota</taxon>
        <taxon>Actinomycetes</taxon>
        <taxon>Kitasatosporales</taxon>
        <taxon>Streptomycetaceae</taxon>
        <taxon>Streptomyces</taxon>
        <taxon>Streptomyces phaeochromogenes group</taxon>
    </lineage>
</organism>
<keyword evidence="3" id="KW-1185">Reference proteome</keyword>
<accession>A0ABU0T7A7</accession>
<feature type="compositionally biased region" description="Basic residues" evidence="1">
    <location>
        <begin position="42"/>
        <end position="52"/>
    </location>
</feature>
<name>A0ABU0T7A7_9ACTN</name>
<feature type="compositionally biased region" description="Basic and acidic residues" evidence="1">
    <location>
        <begin position="9"/>
        <end position="20"/>
    </location>
</feature>
<feature type="compositionally biased region" description="Low complexity" evidence="1">
    <location>
        <begin position="87"/>
        <end position="102"/>
    </location>
</feature>
<gene>
    <name evidence="2" type="ORF">QF035_009272</name>
</gene>